<sequence precursor="true">MFPEKPKSSQTKSRMFKARLFAFALLFAFSSSIQAVSITNVTAVNITPSSFSLVWLSSSASIIPTVSVFADSGGATNLSGQVGIELFPLHTGDPSYTNTYQRRLNQSMLRQKSLSMGVLHVRVSGCLPNTTYYYRIQVTDTNSQQTVVYPNSGALPAVTTALENGFVTQSKQLVINLPGFDPSGLIVTLSNSNSPSILAAVAGDGVANNQVYFNVSDLLASIGGTNFSPMGNQEFAVKFLNSSQGSAAQTYSLYFTPEFGVGQDNLFNYNQFLSLKIGSALLRAGDTVSIPIELNASSVTNFSFTMDLATNRFSNMTLQPLSPSLGSATLQVTASNRIQVNMSAVSGQTFQGDQQIAQFNFVTASNQPSAFIQLSPRSVQARNVDSSVTSNILLQDGRMVVIGNEPLLETSLGANRSRNLTLYGKPGASYQIQYCTNIVNPPAWTYLMRVPMTNLSEVFTGLDGSKTSMFLRAYEFTASDPILDVGPTIGGLPSMILYGTPWTAYEVDYAANLNFPINWNLLARVPLTNSFQFITGINSTTPNLFYWTHPLIADPPIIEAKRVNNVRSLMVYGQAGTNYVLQYSTNLSGTVIWNPLLSYTMTNGFQSITNIANTNPAIFYRIKK</sequence>
<protein>
    <recommendedName>
        <fullName evidence="4">Fibronectin type-III domain-containing protein</fullName>
    </recommendedName>
</protein>
<evidence type="ECO:0000256" key="1">
    <source>
        <dbReference type="SAM" id="SignalP"/>
    </source>
</evidence>
<gene>
    <name evidence="2" type="ORF">Cflav_PD5928</name>
</gene>
<dbReference type="STRING" id="320771.Cflav_PD5928"/>
<reference evidence="2 3" key="1">
    <citation type="journal article" date="2011" name="J. Bacteriol.">
        <title>Genome sequence of 'Pedosphaera parvula' Ellin514, an aerobic Verrucomicrobial isolate from pasture soil.</title>
        <authorList>
            <person name="Kant R."/>
            <person name="van Passel M.W."/>
            <person name="Sangwan P."/>
            <person name="Palva A."/>
            <person name="Lucas S."/>
            <person name="Copeland A."/>
            <person name="Lapidus A."/>
            <person name="Glavina Del Rio T."/>
            <person name="Dalin E."/>
            <person name="Tice H."/>
            <person name="Bruce D."/>
            <person name="Goodwin L."/>
            <person name="Pitluck S."/>
            <person name="Chertkov O."/>
            <person name="Larimer F.W."/>
            <person name="Land M.L."/>
            <person name="Hauser L."/>
            <person name="Brettin T.S."/>
            <person name="Detter J.C."/>
            <person name="Han S."/>
            <person name="de Vos W.M."/>
            <person name="Janssen P.H."/>
            <person name="Smidt H."/>
        </authorList>
    </citation>
    <scope>NUCLEOTIDE SEQUENCE [LARGE SCALE GENOMIC DNA]</scope>
    <source>
        <strain evidence="2 3">Ellin514</strain>
    </source>
</reference>
<dbReference type="EMBL" id="ABOX02000001">
    <property type="protein sequence ID" value="EEF63293.1"/>
    <property type="molecule type" value="Genomic_DNA"/>
</dbReference>
<keyword evidence="3" id="KW-1185">Reference proteome</keyword>
<evidence type="ECO:0000313" key="3">
    <source>
        <dbReference type="Proteomes" id="UP000003688"/>
    </source>
</evidence>
<feature type="chain" id="PRO_5002894681" description="Fibronectin type-III domain-containing protein" evidence="1">
    <location>
        <begin position="36"/>
        <end position="624"/>
    </location>
</feature>
<accession>B9X9V2</accession>
<proteinExistence type="predicted"/>
<evidence type="ECO:0000313" key="2">
    <source>
        <dbReference type="EMBL" id="EEF63293.1"/>
    </source>
</evidence>
<name>B9X9V2_PEDPL</name>
<keyword evidence="1" id="KW-0732">Signal</keyword>
<dbReference type="Proteomes" id="UP000003688">
    <property type="component" value="Unassembled WGS sequence"/>
</dbReference>
<organism evidence="2 3">
    <name type="scientific">Pedosphaera parvula (strain Ellin514)</name>
    <dbReference type="NCBI Taxonomy" id="320771"/>
    <lineage>
        <taxon>Bacteria</taxon>
        <taxon>Pseudomonadati</taxon>
        <taxon>Verrucomicrobiota</taxon>
        <taxon>Pedosphaerae</taxon>
        <taxon>Pedosphaerales</taxon>
        <taxon>Pedosphaeraceae</taxon>
        <taxon>Pedosphaera</taxon>
    </lineage>
</organism>
<feature type="signal peptide" evidence="1">
    <location>
        <begin position="1"/>
        <end position="35"/>
    </location>
</feature>
<dbReference type="AlphaFoldDB" id="B9X9V2"/>
<comment type="caution">
    <text evidence="2">The sequence shown here is derived from an EMBL/GenBank/DDBJ whole genome shotgun (WGS) entry which is preliminary data.</text>
</comment>
<dbReference type="RefSeq" id="WP_007412600.1">
    <property type="nucleotide sequence ID" value="NZ_ABOX02000001.1"/>
</dbReference>
<evidence type="ECO:0008006" key="4">
    <source>
        <dbReference type="Google" id="ProtNLM"/>
    </source>
</evidence>